<evidence type="ECO:0000256" key="8">
    <source>
        <dbReference type="ARBA" id="ARBA00023065"/>
    </source>
</evidence>
<gene>
    <name evidence="14" type="primary">8231568</name>
    <name evidence="13" type="ORF">Phum_PHUM503120</name>
</gene>
<name>E0VXN0_PEDHC</name>
<dbReference type="GeneID" id="8231568"/>
<dbReference type="HOGENOM" id="CLU_011508_0_0_1"/>
<dbReference type="STRING" id="121224.E0VXN0"/>
<keyword evidence="10" id="KW-0407">Ion channel</keyword>
<dbReference type="KEGG" id="phu:Phum_PHUM503120"/>
<keyword evidence="6" id="KW-0375">Hydrogen ion transport</keyword>
<evidence type="ECO:0000313" key="13">
    <source>
        <dbReference type="EMBL" id="EEB18136.1"/>
    </source>
</evidence>
<feature type="transmembrane region" description="Helical" evidence="12">
    <location>
        <begin position="797"/>
        <end position="814"/>
    </location>
</feature>
<keyword evidence="3" id="KW-0813">Transport</keyword>
<dbReference type="PANTHER" id="PTHR21522">
    <property type="entry name" value="PROTON CHANNEL OTOP"/>
    <property type="match status" value="1"/>
</dbReference>
<evidence type="ECO:0000313" key="15">
    <source>
        <dbReference type="Proteomes" id="UP000009046"/>
    </source>
</evidence>
<evidence type="ECO:0008006" key="16">
    <source>
        <dbReference type="Google" id="ProtNLM"/>
    </source>
</evidence>
<evidence type="ECO:0000256" key="6">
    <source>
        <dbReference type="ARBA" id="ARBA00022781"/>
    </source>
</evidence>
<reference evidence="13" key="2">
    <citation type="submission" date="2007-04" db="EMBL/GenBank/DDBJ databases">
        <title>The genome of the human body louse.</title>
        <authorList>
            <consortium name="The Human Body Louse Genome Consortium"/>
            <person name="Kirkness E."/>
            <person name="Walenz B."/>
            <person name="Hass B."/>
            <person name="Bruggner R."/>
            <person name="Strausberg R."/>
        </authorList>
    </citation>
    <scope>NUCLEOTIDE SEQUENCE</scope>
    <source>
        <strain evidence="13">USDA</strain>
    </source>
</reference>
<evidence type="ECO:0000256" key="5">
    <source>
        <dbReference type="ARBA" id="ARBA00022692"/>
    </source>
</evidence>
<dbReference type="FunCoup" id="E0VXN0">
    <property type="interactions" value="6"/>
</dbReference>
<dbReference type="OMA" id="CHQILRG"/>
<dbReference type="VEuPathDB" id="VectorBase:PHUM503120"/>
<comment type="similarity">
    <text evidence="2">Belongs to the otopetrin family.</text>
</comment>
<feature type="region of interest" description="Disordered" evidence="11">
    <location>
        <begin position="21"/>
        <end position="62"/>
    </location>
</feature>
<comment type="subcellular location">
    <subcellularLocation>
        <location evidence="1">Cell membrane</location>
        <topology evidence="1">Multi-pass membrane protein</topology>
    </subcellularLocation>
</comment>
<evidence type="ECO:0000256" key="2">
    <source>
        <dbReference type="ARBA" id="ARBA00006513"/>
    </source>
</evidence>
<feature type="transmembrane region" description="Helical" evidence="12">
    <location>
        <begin position="248"/>
        <end position="267"/>
    </location>
</feature>
<dbReference type="Proteomes" id="UP000009046">
    <property type="component" value="Unassembled WGS sequence"/>
</dbReference>
<protein>
    <recommendedName>
        <fullName evidence="16">Otopetrin</fullName>
    </recommendedName>
</protein>
<evidence type="ECO:0000256" key="10">
    <source>
        <dbReference type="ARBA" id="ARBA00023303"/>
    </source>
</evidence>
<dbReference type="EnsemblMetazoa" id="PHUM503120-RA">
    <property type="protein sequence ID" value="PHUM503120-PA"/>
    <property type="gene ID" value="PHUM503120"/>
</dbReference>
<evidence type="ECO:0000256" key="12">
    <source>
        <dbReference type="SAM" id="Phobius"/>
    </source>
</evidence>
<feature type="transmembrane region" description="Helical" evidence="12">
    <location>
        <begin position="317"/>
        <end position="339"/>
    </location>
</feature>
<accession>E0VXN0</accession>
<evidence type="ECO:0000256" key="4">
    <source>
        <dbReference type="ARBA" id="ARBA00022475"/>
    </source>
</evidence>
<dbReference type="EMBL" id="AAZO01006116">
    <property type="status" value="NOT_ANNOTATED_CDS"/>
    <property type="molecule type" value="Genomic_DNA"/>
</dbReference>
<feature type="transmembrane region" description="Helical" evidence="12">
    <location>
        <begin position="755"/>
        <end position="776"/>
    </location>
</feature>
<evidence type="ECO:0000256" key="3">
    <source>
        <dbReference type="ARBA" id="ARBA00022448"/>
    </source>
</evidence>
<dbReference type="OrthoDB" id="6429739at2759"/>
<dbReference type="GO" id="GO:0015252">
    <property type="term" value="F:proton channel activity"/>
    <property type="evidence" value="ECO:0007669"/>
    <property type="project" value="InterPro"/>
</dbReference>
<dbReference type="CTD" id="8231568"/>
<reference evidence="13" key="1">
    <citation type="submission" date="2007-04" db="EMBL/GenBank/DDBJ databases">
        <title>Annotation of Pediculus humanus corporis strain USDA.</title>
        <authorList>
            <person name="Kirkness E."/>
            <person name="Hannick L."/>
            <person name="Hass B."/>
            <person name="Bruggner R."/>
            <person name="Lawson D."/>
            <person name="Bidwell S."/>
            <person name="Joardar V."/>
            <person name="Caler E."/>
            <person name="Walenz B."/>
            <person name="Inman J."/>
            <person name="Schobel S."/>
            <person name="Galinsky K."/>
            <person name="Amedeo P."/>
            <person name="Strausberg R."/>
        </authorList>
    </citation>
    <scope>NUCLEOTIDE SEQUENCE</scope>
    <source>
        <strain evidence="13">USDA</strain>
    </source>
</reference>
<dbReference type="GO" id="GO:0005886">
    <property type="term" value="C:plasma membrane"/>
    <property type="evidence" value="ECO:0007669"/>
    <property type="project" value="UniProtKB-SubCell"/>
</dbReference>
<feature type="compositionally biased region" description="Pro residues" evidence="11">
    <location>
        <begin position="112"/>
        <end position="121"/>
    </location>
</feature>
<evidence type="ECO:0000256" key="7">
    <source>
        <dbReference type="ARBA" id="ARBA00022989"/>
    </source>
</evidence>
<organism>
    <name type="scientific">Pediculus humanus subsp. corporis</name>
    <name type="common">Body louse</name>
    <dbReference type="NCBI Taxonomy" id="121224"/>
    <lineage>
        <taxon>Eukaryota</taxon>
        <taxon>Metazoa</taxon>
        <taxon>Ecdysozoa</taxon>
        <taxon>Arthropoda</taxon>
        <taxon>Hexapoda</taxon>
        <taxon>Insecta</taxon>
        <taxon>Pterygota</taxon>
        <taxon>Neoptera</taxon>
        <taxon>Paraneoptera</taxon>
        <taxon>Psocodea</taxon>
        <taxon>Troctomorpha</taxon>
        <taxon>Phthiraptera</taxon>
        <taxon>Anoplura</taxon>
        <taxon>Pediculidae</taxon>
        <taxon>Pediculus</taxon>
    </lineage>
</organism>
<feature type="region of interest" description="Disordered" evidence="11">
    <location>
        <begin position="184"/>
        <end position="218"/>
    </location>
</feature>
<sequence>MPGEVKVATVESVESIDNMATLPVSLRQHGKSDATPEQNNTTNKEMEMEKNKKQGKCNNSKEEPKRTSLFIIMSFIYAKLLVVICIAYVISEVVTHNIPLYYYEGKDDSKTPPVPNPPQPPGQGALSEMYPKKMKDKLRDRQRFLTEDPNNQFELCDCHAENGNECQKENLLYVNHLYEPDENGVLKNLKKPDGKDMNLNEGDNAPPPPPPPLEKSSMEKDLDLEGGYSSKKIRKLKTSQNDSSHGSFFLRVGAIAFGLGTMIYTGLEFGAFFEIPFNSPCHQILRGVNPLLQMIFTFMQMYFILMNARLNIHRFKLVARFGLMHIVATNLCVWIRTLILESLKEITLYYHRNFRAGFDAPEKGVLQENIRLHSLRNAGTVLGTHLIRPDIGPTTANPTTTTLKALGAFGSRSQRFTQDAAKEGSKLLTKLFSTVSTPLSTVKKSITSTTAENISTAAANATTTTASTVMENLKSFKNSSPDMMRALFTDLTNATTTITTTTTTTTTTPEPKTPLIFNIPFTTPSNATTTSLDIPFGGFLPVPQMLMGDPSADNLTFCGRVNIMGTIVQDAAPYLFPFIIEYSLIGAAVIYIMWRHIGRHPRHAFFIFFDRSIYVVEEDLERKLEVMLSHRAVALARAQHGRVGCVGASKGLFFGLLLLVGSLICLILFFVLIQHNHLGLLAIYLADASHCALMILSIFAIIIGFIRVQSLKFKTDEQNMLNDILLRVSAFGLFVYAVFSVIAGALNAFTKEPNLLVMVTGAIAILQVVLQMMFIADVSRRRVHLPEHDRTKPGKQIVTFLLICNVTMWIIYTFEAQKVMANPVQLDFYGFLAWSLIQRITLPLCIFHRFHSAVTLAEIWKNTYKARIE</sequence>
<keyword evidence="8" id="KW-0406">Ion transport</keyword>
<evidence type="ECO:0000256" key="11">
    <source>
        <dbReference type="SAM" id="MobiDB-lite"/>
    </source>
</evidence>
<feature type="transmembrane region" description="Helical" evidence="12">
    <location>
        <begin position="652"/>
        <end position="673"/>
    </location>
</feature>
<dbReference type="eggNOG" id="KOG4740">
    <property type="taxonomic scope" value="Eukaryota"/>
</dbReference>
<reference evidence="14" key="3">
    <citation type="submission" date="2021-02" db="UniProtKB">
        <authorList>
            <consortium name="EnsemblMetazoa"/>
        </authorList>
    </citation>
    <scope>IDENTIFICATION</scope>
    <source>
        <strain evidence="14">USDA</strain>
    </source>
</reference>
<dbReference type="EMBL" id="DS235833">
    <property type="protein sequence ID" value="EEB18136.1"/>
    <property type="molecule type" value="Genomic_DNA"/>
</dbReference>
<dbReference type="RefSeq" id="XP_002430874.1">
    <property type="nucleotide sequence ID" value="XM_002430829.1"/>
</dbReference>
<evidence type="ECO:0000256" key="1">
    <source>
        <dbReference type="ARBA" id="ARBA00004651"/>
    </source>
</evidence>
<dbReference type="InterPro" id="IPR004878">
    <property type="entry name" value="Otopetrin"/>
</dbReference>
<evidence type="ECO:0000256" key="9">
    <source>
        <dbReference type="ARBA" id="ARBA00023136"/>
    </source>
</evidence>
<feature type="transmembrane region" description="Helical" evidence="12">
    <location>
        <begin position="574"/>
        <end position="594"/>
    </location>
</feature>
<dbReference type="InParanoid" id="E0VXN0"/>
<keyword evidence="15" id="KW-1185">Reference proteome</keyword>
<keyword evidence="5 12" id="KW-0812">Transmembrane</keyword>
<keyword evidence="9 12" id="KW-0472">Membrane</keyword>
<feature type="region of interest" description="Disordered" evidence="11">
    <location>
        <begin position="106"/>
        <end position="129"/>
    </location>
</feature>
<proteinExistence type="inferred from homology"/>
<feature type="transmembrane region" description="Helical" evidence="12">
    <location>
        <begin position="679"/>
        <end position="703"/>
    </location>
</feature>
<keyword evidence="7 12" id="KW-1133">Transmembrane helix</keyword>
<dbReference type="PANTHER" id="PTHR21522:SF62">
    <property type="entry name" value="OTOPETRIN-LIKE A, ISOFORM C"/>
    <property type="match status" value="1"/>
</dbReference>
<dbReference type="Pfam" id="PF03189">
    <property type="entry name" value="Otopetrin"/>
    <property type="match status" value="1"/>
</dbReference>
<feature type="transmembrane region" description="Helical" evidence="12">
    <location>
        <begin position="826"/>
        <end position="847"/>
    </location>
</feature>
<feature type="transmembrane region" description="Helical" evidence="12">
    <location>
        <begin position="69"/>
        <end position="90"/>
    </location>
</feature>
<feature type="transmembrane region" description="Helical" evidence="12">
    <location>
        <begin position="724"/>
        <end position="749"/>
    </location>
</feature>
<feature type="transmembrane region" description="Helical" evidence="12">
    <location>
        <begin position="287"/>
        <end position="305"/>
    </location>
</feature>
<keyword evidence="4" id="KW-1003">Cell membrane</keyword>
<dbReference type="AlphaFoldDB" id="E0VXN0"/>
<evidence type="ECO:0000313" key="14">
    <source>
        <dbReference type="EnsemblMetazoa" id="PHUM503120-PA"/>
    </source>
</evidence>